<keyword evidence="2" id="KW-0732">Signal</keyword>
<name>A0A1L4BQ08_9GAMM</name>
<evidence type="ECO:0000256" key="1">
    <source>
        <dbReference type="SAM" id="MobiDB-lite"/>
    </source>
</evidence>
<protein>
    <recommendedName>
        <fullName evidence="5">Lipoprotein</fullName>
    </recommendedName>
</protein>
<organism evidence="3 4">
    <name type="scientific">Francisella uliginis</name>
    <dbReference type="NCBI Taxonomy" id="573570"/>
    <lineage>
        <taxon>Bacteria</taxon>
        <taxon>Pseudomonadati</taxon>
        <taxon>Pseudomonadota</taxon>
        <taxon>Gammaproteobacteria</taxon>
        <taxon>Thiotrichales</taxon>
        <taxon>Francisellaceae</taxon>
        <taxon>Francisella</taxon>
    </lineage>
</organism>
<dbReference type="RefSeq" id="WP_072711133.1">
    <property type="nucleotide sequence ID" value="NZ_CP016796.1"/>
</dbReference>
<feature type="signal peptide" evidence="2">
    <location>
        <begin position="1"/>
        <end position="24"/>
    </location>
</feature>
<sequence length="356" mass="39890">MRNFFKKTSLLLFVLIVASCGMLTGDKFVYVGHGKNTPDYQLYYDKTRKMFVLIDKRNGCFQKDDTGTCFALTLQQAREFRQKVLVKMIEIDLRLAKDNYGSYAIHELQKAGITTVNKPIKIEDVYATPIRQIVIDRKQQYHLVRQKYKVQANLVAMVMTDDNGEKRIKVAYTVDFPGLEKRYGTELRPFVIDPEYLYTHMTIDTVHEAHYMQKDVLNNQKQVKKEIANYLNDVVDQDQKANAKGDPEENIANEIAAQDSDIVTKSDLKKDKSSSNISSGSSVATAKRLDDEDTDNNTSNSQSSSDSTTSKSTDSNASSSVNSGSSIATNDSEDSGSDFGSVNQKNTAIIGKLDSE</sequence>
<feature type="chain" id="PRO_5009857951" description="Lipoprotein" evidence="2">
    <location>
        <begin position="25"/>
        <end position="356"/>
    </location>
</feature>
<evidence type="ECO:0000256" key="2">
    <source>
        <dbReference type="SAM" id="SignalP"/>
    </source>
</evidence>
<proteinExistence type="predicted"/>
<evidence type="ECO:0000313" key="3">
    <source>
        <dbReference type="EMBL" id="API85931.1"/>
    </source>
</evidence>
<gene>
    <name evidence="3" type="ORF">F7310_00540</name>
</gene>
<dbReference type="Proteomes" id="UP000184222">
    <property type="component" value="Chromosome"/>
</dbReference>
<dbReference type="KEGG" id="frx:F7310_00540"/>
<reference evidence="3 4" key="1">
    <citation type="journal article" date="2016" name="Appl. Environ. Microbiol.">
        <title>Whole genome relationships among Francisella bacteria of diverse origin define new species and provide specific regions for detection.</title>
        <authorList>
            <person name="Challacombe J.F."/>
            <person name="Petersen J.M."/>
            <person name="Gallegos-Graves V."/>
            <person name="Hodge D."/>
            <person name="Pillai S."/>
            <person name="Kuske C.R."/>
        </authorList>
    </citation>
    <scope>NUCLEOTIDE SEQUENCE [LARGE SCALE GENOMIC DNA]</scope>
    <source>
        <strain evidence="4">TX07-7310</strain>
    </source>
</reference>
<feature type="compositionally biased region" description="Polar residues" evidence="1">
    <location>
        <begin position="338"/>
        <end position="347"/>
    </location>
</feature>
<evidence type="ECO:0000313" key="4">
    <source>
        <dbReference type="Proteomes" id="UP000184222"/>
    </source>
</evidence>
<dbReference type="PROSITE" id="PS51257">
    <property type="entry name" value="PROKAR_LIPOPROTEIN"/>
    <property type="match status" value="1"/>
</dbReference>
<dbReference type="EMBL" id="CP016796">
    <property type="protein sequence ID" value="API85931.1"/>
    <property type="molecule type" value="Genomic_DNA"/>
</dbReference>
<feature type="compositionally biased region" description="Low complexity" evidence="1">
    <location>
        <begin position="296"/>
        <end position="330"/>
    </location>
</feature>
<dbReference type="STRING" id="573570.F7310_00540"/>
<dbReference type="AlphaFoldDB" id="A0A1L4BQ08"/>
<keyword evidence="4" id="KW-1185">Reference proteome</keyword>
<evidence type="ECO:0008006" key="5">
    <source>
        <dbReference type="Google" id="ProtNLM"/>
    </source>
</evidence>
<feature type="region of interest" description="Disordered" evidence="1">
    <location>
        <begin position="265"/>
        <end position="356"/>
    </location>
</feature>
<accession>A0A1L4BQ08</accession>